<protein>
    <recommendedName>
        <fullName evidence="1">YqaJ viral recombinase domain-containing protein</fullName>
    </recommendedName>
</protein>
<name>A0A0F9JKK1_9ZZZZ</name>
<accession>A0A0F9JKK1</accession>
<dbReference type="InterPro" id="IPR011335">
    <property type="entry name" value="Restrct_endonuc-II-like"/>
</dbReference>
<evidence type="ECO:0000313" key="2">
    <source>
        <dbReference type="EMBL" id="KKK81325.1"/>
    </source>
</evidence>
<dbReference type="SUPFAM" id="SSF52980">
    <property type="entry name" value="Restriction endonuclease-like"/>
    <property type="match status" value="1"/>
</dbReference>
<feature type="domain" description="YqaJ viral recombinase" evidence="1">
    <location>
        <begin position="5"/>
        <end position="75"/>
    </location>
</feature>
<dbReference type="Gene3D" id="3.90.320.10">
    <property type="match status" value="1"/>
</dbReference>
<dbReference type="EMBL" id="LAZR01053172">
    <property type="protein sequence ID" value="KKK81325.1"/>
    <property type="molecule type" value="Genomic_DNA"/>
</dbReference>
<dbReference type="InterPro" id="IPR011604">
    <property type="entry name" value="PDDEXK-like_dom_sf"/>
</dbReference>
<dbReference type="EMBL" id="LAZR01017660">
    <property type="protein sequence ID" value="KKL99497.1"/>
    <property type="molecule type" value="Genomic_DNA"/>
</dbReference>
<dbReference type="InterPro" id="IPR019080">
    <property type="entry name" value="YqaJ_viral_recombinase"/>
</dbReference>
<sequence>TAIAYYVLEREVQVTRVGFVTNDAGTIGGSPDGLVGDDGGLEIKCPGASGHVQGLLGRYTQHIPQIQGLMWLTGRRWWDLLFYNPVMSSGIIRFERDEKYISGMAAALDDFVAKLAEKREEVQALLKPAAAPPNPAPKYDTVPDLRGYHG</sequence>
<organism evidence="3">
    <name type="scientific">marine sediment metagenome</name>
    <dbReference type="NCBI Taxonomy" id="412755"/>
    <lineage>
        <taxon>unclassified sequences</taxon>
        <taxon>metagenomes</taxon>
        <taxon>ecological metagenomes</taxon>
    </lineage>
</organism>
<gene>
    <name evidence="3" type="ORF">LCGC14_1813870</name>
    <name evidence="2" type="ORF">LCGC14_2814580</name>
</gene>
<evidence type="ECO:0000259" key="1">
    <source>
        <dbReference type="Pfam" id="PF09588"/>
    </source>
</evidence>
<dbReference type="PANTHER" id="PTHR46609:SF6">
    <property type="entry name" value="EXONUCLEASE, PHAGE-TYPE_RECB, C-TERMINAL DOMAIN-CONTAINING PROTEIN-RELATED"/>
    <property type="match status" value="1"/>
</dbReference>
<dbReference type="InterPro" id="IPR051703">
    <property type="entry name" value="NF-kappa-B_Signaling_Reg"/>
</dbReference>
<feature type="non-terminal residue" evidence="3">
    <location>
        <position position="1"/>
    </location>
</feature>
<dbReference type="PANTHER" id="PTHR46609">
    <property type="entry name" value="EXONUCLEASE, PHAGE-TYPE/RECB, C-TERMINAL DOMAIN-CONTAINING PROTEIN"/>
    <property type="match status" value="1"/>
</dbReference>
<comment type="caution">
    <text evidence="3">The sequence shown here is derived from an EMBL/GenBank/DDBJ whole genome shotgun (WGS) entry which is preliminary data.</text>
</comment>
<dbReference type="AlphaFoldDB" id="A0A0F9JKK1"/>
<reference evidence="3" key="1">
    <citation type="journal article" date="2015" name="Nature">
        <title>Complex archaea that bridge the gap between prokaryotes and eukaryotes.</title>
        <authorList>
            <person name="Spang A."/>
            <person name="Saw J.H."/>
            <person name="Jorgensen S.L."/>
            <person name="Zaremba-Niedzwiedzka K."/>
            <person name="Martijn J."/>
            <person name="Lind A.E."/>
            <person name="van Eijk R."/>
            <person name="Schleper C."/>
            <person name="Guy L."/>
            <person name="Ettema T.J."/>
        </authorList>
    </citation>
    <scope>NUCLEOTIDE SEQUENCE</scope>
</reference>
<dbReference type="Pfam" id="PF09588">
    <property type="entry name" value="YqaJ"/>
    <property type="match status" value="1"/>
</dbReference>
<evidence type="ECO:0000313" key="3">
    <source>
        <dbReference type="EMBL" id="KKL99497.1"/>
    </source>
</evidence>
<proteinExistence type="predicted"/>